<organism evidence="2 3">
    <name type="scientific">Desulfofustis glycolicus DSM 9705</name>
    <dbReference type="NCBI Taxonomy" id="1121409"/>
    <lineage>
        <taxon>Bacteria</taxon>
        <taxon>Pseudomonadati</taxon>
        <taxon>Thermodesulfobacteriota</taxon>
        <taxon>Desulfobulbia</taxon>
        <taxon>Desulfobulbales</taxon>
        <taxon>Desulfocapsaceae</taxon>
        <taxon>Desulfofustis</taxon>
    </lineage>
</organism>
<evidence type="ECO:0000256" key="1">
    <source>
        <dbReference type="SAM" id="SignalP"/>
    </source>
</evidence>
<evidence type="ECO:0000313" key="3">
    <source>
        <dbReference type="Proteomes" id="UP000184139"/>
    </source>
</evidence>
<accession>A0A1M5UI70</accession>
<dbReference type="Pfam" id="PF07027">
    <property type="entry name" value="DUF1318"/>
    <property type="match status" value="1"/>
</dbReference>
<reference evidence="2 3" key="1">
    <citation type="submission" date="2016-11" db="EMBL/GenBank/DDBJ databases">
        <authorList>
            <person name="Jaros S."/>
            <person name="Januszkiewicz K."/>
            <person name="Wedrychowicz H."/>
        </authorList>
    </citation>
    <scope>NUCLEOTIDE SEQUENCE [LARGE SCALE GENOMIC DNA]</scope>
    <source>
        <strain evidence="2 3">DSM 9705</strain>
    </source>
</reference>
<evidence type="ECO:0000313" key="2">
    <source>
        <dbReference type="EMBL" id="SHH62353.1"/>
    </source>
</evidence>
<keyword evidence="3" id="KW-1185">Reference proteome</keyword>
<name>A0A1M5UI70_9BACT</name>
<protein>
    <recommendedName>
        <fullName evidence="4">DUF1318 domain-containing protein</fullName>
    </recommendedName>
</protein>
<dbReference type="AlphaFoldDB" id="A0A1M5UI70"/>
<gene>
    <name evidence="2" type="ORF">SAMN02745124_01159</name>
</gene>
<evidence type="ECO:0008006" key="4">
    <source>
        <dbReference type="Google" id="ProtNLM"/>
    </source>
</evidence>
<dbReference type="EMBL" id="FQXS01000005">
    <property type="protein sequence ID" value="SHH62353.1"/>
    <property type="molecule type" value="Genomic_DNA"/>
</dbReference>
<sequence length="123" mass="13868">MRCRHCTAIIFTFLMTLLWCAAPATSASIKDRMTARIPTIIALKDQGVIGENAQGYLEYRTGNKPDQQVVEAENKDRRLVYAQIAKNQGVDIALVGQRRAKQIAEKGSRGHWFRAADGTWYQK</sequence>
<dbReference type="RefSeq" id="WP_073374153.1">
    <property type="nucleotide sequence ID" value="NZ_FQXS01000005.1"/>
</dbReference>
<dbReference type="InterPro" id="IPR008309">
    <property type="entry name" value="YdbL"/>
</dbReference>
<feature type="chain" id="PRO_5012341531" description="DUF1318 domain-containing protein" evidence="1">
    <location>
        <begin position="22"/>
        <end position="123"/>
    </location>
</feature>
<proteinExistence type="predicted"/>
<dbReference type="Proteomes" id="UP000184139">
    <property type="component" value="Unassembled WGS sequence"/>
</dbReference>
<feature type="signal peptide" evidence="1">
    <location>
        <begin position="1"/>
        <end position="21"/>
    </location>
</feature>
<keyword evidence="1" id="KW-0732">Signal</keyword>
<dbReference type="STRING" id="1121409.SAMN02745124_01159"/>